<keyword evidence="3" id="KW-1185">Reference proteome</keyword>
<evidence type="ECO:0000313" key="3">
    <source>
        <dbReference type="Proteomes" id="UP001165667"/>
    </source>
</evidence>
<organism evidence="2 3">
    <name type="scientific">Lichenifustis flavocetrariae</name>
    <dbReference type="NCBI Taxonomy" id="2949735"/>
    <lineage>
        <taxon>Bacteria</taxon>
        <taxon>Pseudomonadati</taxon>
        <taxon>Pseudomonadota</taxon>
        <taxon>Alphaproteobacteria</taxon>
        <taxon>Hyphomicrobiales</taxon>
        <taxon>Lichenihabitantaceae</taxon>
        <taxon>Lichenifustis</taxon>
    </lineage>
</organism>
<dbReference type="RefSeq" id="WP_282584997.1">
    <property type="nucleotide sequence ID" value="NZ_JAMOIM010000006.1"/>
</dbReference>
<feature type="signal peptide" evidence="1">
    <location>
        <begin position="1"/>
        <end position="25"/>
    </location>
</feature>
<evidence type="ECO:0000256" key="1">
    <source>
        <dbReference type="SAM" id="SignalP"/>
    </source>
</evidence>
<accession>A0AA42CIQ5</accession>
<dbReference type="EMBL" id="JAMOIM010000006">
    <property type="protein sequence ID" value="MCW6508629.1"/>
    <property type="molecule type" value="Genomic_DNA"/>
</dbReference>
<gene>
    <name evidence="2" type="ORF">M8523_11430</name>
</gene>
<comment type="caution">
    <text evidence="2">The sequence shown here is derived from an EMBL/GenBank/DDBJ whole genome shotgun (WGS) entry which is preliminary data.</text>
</comment>
<feature type="chain" id="PRO_5041422091" evidence="1">
    <location>
        <begin position="26"/>
        <end position="186"/>
    </location>
</feature>
<protein>
    <submittedName>
        <fullName evidence="2">Uncharacterized protein</fullName>
    </submittedName>
</protein>
<sequence length="186" mass="18064">MKKTLGLSAAIALAIVAGSVGVANAQDASTVVVPAKKPVKGHAARSSTPMRTLTVAAPTPAPAPSPLGLITAPIGFAGSIVTAPLSGISQAFGYGPIGGASRPLPIVARYADAGAVTDSVNQGWAQPVPVSANGPVYKLEEVKNSGMVSPFAVIAAPITAATTIAAAPFNAAGAVLGAPPAPAPVF</sequence>
<dbReference type="AlphaFoldDB" id="A0AA42CIQ5"/>
<name>A0AA42CIQ5_9HYPH</name>
<keyword evidence="1" id="KW-0732">Signal</keyword>
<reference evidence="2" key="1">
    <citation type="submission" date="2022-05" db="EMBL/GenBank/DDBJ databases">
        <authorList>
            <person name="Pankratov T."/>
        </authorList>
    </citation>
    <scope>NUCLEOTIDE SEQUENCE</scope>
    <source>
        <strain evidence="2">BP6-180914</strain>
    </source>
</reference>
<evidence type="ECO:0000313" key="2">
    <source>
        <dbReference type="EMBL" id="MCW6508629.1"/>
    </source>
</evidence>
<dbReference type="Proteomes" id="UP001165667">
    <property type="component" value="Unassembled WGS sequence"/>
</dbReference>
<proteinExistence type="predicted"/>